<dbReference type="InterPro" id="IPR036412">
    <property type="entry name" value="HAD-like_sf"/>
</dbReference>
<evidence type="ECO:0000256" key="3">
    <source>
        <dbReference type="ARBA" id="ARBA00012640"/>
    </source>
</evidence>
<keyword evidence="6" id="KW-0378">Hydrolase</keyword>
<keyword evidence="4" id="KW-0028">Amino-acid biosynthesis</keyword>
<comment type="catalytic activity">
    <reaction evidence="9">
        <text>O-phospho-L-serine + H2O = L-serine + phosphate</text>
        <dbReference type="Rhea" id="RHEA:21208"/>
        <dbReference type="ChEBI" id="CHEBI:15377"/>
        <dbReference type="ChEBI" id="CHEBI:33384"/>
        <dbReference type="ChEBI" id="CHEBI:43474"/>
        <dbReference type="ChEBI" id="CHEBI:57524"/>
        <dbReference type="EC" id="3.1.3.3"/>
    </reaction>
</comment>
<proteinExistence type="predicted"/>
<dbReference type="GO" id="GO:0006564">
    <property type="term" value="P:L-serine biosynthetic process"/>
    <property type="evidence" value="ECO:0007669"/>
    <property type="project" value="UniProtKB-KW"/>
</dbReference>
<evidence type="ECO:0000256" key="4">
    <source>
        <dbReference type="ARBA" id="ARBA00022605"/>
    </source>
</evidence>
<comment type="caution">
    <text evidence="11">The sequence shown here is derived from an EMBL/GenBank/DDBJ whole genome shotgun (WGS) entry which is preliminary data.</text>
</comment>
<evidence type="ECO:0000256" key="6">
    <source>
        <dbReference type="ARBA" id="ARBA00022801"/>
    </source>
</evidence>
<keyword evidence="8" id="KW-0718">Serine biosynthesis</keyword>
<evidence type="ECO:0000256" key="8">
    <source>
        <dbReference type="ARBA" id="ARBA00023299"/>
    </source>
</evidence>
<comment type="cofactor">
    <cofactor evidence="1">
        <name>Mg(2+)</name>
        <dbReference type="ChEBI" id="CHEBI:18420"/>
    </cofactor>
</comment>
<dbReference type="Gene3D" id="3.40.50.1000">
    <property type="entry name" value="HAD superfamily/HAD-like"/>
    <property type="match status" value="1"/>
</dbReference>
<keyword evidence="5" id="KW-0479">Metal-binding</keyword>
<evidence type="ECO:0000256" key="10">
    <source>
        <dbReference type="ARBA" id="ARBA00048523"/>
    </source>
</evidence>
<dbReference type="InterPro" id="IPR006385">
    <property type="entry name" value="HAD_hydro_SerB1"/>
</dbReference>
<evidence type="ECO:0000256" key="1">
    <source>
        <dbReference type="ARBA" id="ARBA00001946"/>
    </source>
</evidence>
<dbReference type="NCBIfam" id="TIGR01488">
    <property type="entry name" value="HAD-SF-IB"/>
    <property type="match status" value="1"/>
</dbReference>
<dbReference type="Proteomes" id="UP000177269">
    <property type="component" value="Unassembled WGS sequence"/>
</dbReference>
<reference evidence="11 12" key="1">
    <citation type="journal article" date="2016" name="Nat. Commun.">
        <title>Thousands of microbial genomes shed light on interconnected biogeochemical processes in an aquifer system.</title>
        <authorList>
            <person name="Anantharaman K."/>
            <person name="Brown C.T."/>
            <person name="Hug L.A."/>
            <person name="Sharon I."/>
            <person name="Castelle C.J."/>
            <person name="Probst A.J."/>
            <person name="Thomas B.C."/>
            <person name="Singh A."/>
            <person name="Wilkins M.J."/>
            <person name="Karaoz U."/>
            <person name="Brodie E.L."/>
            <person name="Williams K.H."/>
            <person name="Hubbard S.S."/>
            <person name="Banfield J.F."/>
        </authorList>
    </citation>
    <scope>NUCLEOTIDE SEQUENCE [LARGE SCALE GENOMIC DNA]</scope>
</reference>
<evidence type="ECO:0000256" key="2">
    <source>
        <dbReference type="ARBA" id="ARBA00005135"/>
    </source>
</evidence>
<dbReference type="AlphaFoldDB" id="A0A1G2P4K9"/>
<dbReference type="InterPro" id="IPR023214">
    <property type="entry name" value="HAD_sf"/>
</dbReference>
<evidence type="ECO:0000256" key="7">
    <source>
        <dbReference type="ARBA" id="ARBA00022842"/>
    </source>
</evidence>
<evidence type="ECO:0000313" key="12">
    <source>
        <dbReference type="Proteomes" id="UP000177269"/>
    </source>
</evidence>
<comment type="pathway">
    <text evidence="2">Amino-acid biosynthesis; L-serine biosynthesis; L-serine from 3-phospho-D-glycerate: step 3/3.</text>
</comment>
<dbReference type="NCBIfam" id="TIGR01490">
    <property type="entry name" value="HAD-SF-IB-hyp1"/>
    <property type="match status" value="1"/>
</dbReference>
<dbReference type="GO" id="GO:0036424">
    <property type="term" value="F:L-phosphoserine phosphatase activity"/>
    <property type="evidence" value="ECO:0007669"/>
    <property type="project" value="TreeGrafter"/>
</dbReference>
<dbReference type="EMBL" id="MHSK01000010">
    <property type="protein sequence ID" value="OHA42562.1"/>
    <property type="molecule type" value="Genomic_DNA"/>
</dbReference>
<evidence type="ECO:0000256" key="9">
    <source>
        <dbReference type="ARBA" id="ARBA00048138"/>
    </source>
</evidence>
<dbReference type="GO" id="GO:0005737">
    <property type="term" value="C:cytoplasm"/>
    <property type="evidence" value="ECO:0007669"/>
    <property type="project" value="TreeGrafter"/>
</dbReference>
<evidence type="ECO:0000256" key="5">
    <source>
        <dbReference type="ARBA" id="ARBA00022723"/>
    </source>
</evidence>
<evidence type="ECO:0000313" key="11">
    <source>
        <dbReference type="EMBL" id="OHA42562.1"/>
    </source>
</evidence>
<dbReference type="GO" id="GO:0000287">
    <property type="term" value="F:magnesium ion binding"/>
    <property type="evidence" value="ECO:0007669"/>
    <property type="project" value="TreeGrafter"/>
</dbReference>
<dbReference type="InterPro" id="IPR050582">
    <property type="entry name" value="HAD-like_SerB"/>
</dbReference>
<keyword evidence="7" id="KW-0460">Magnesium</keyword>
<accession>A0A1G2P4K9</accession>
<name>A0A1G2P4K9_9BACT</name>
<dbReference type="PANTHER" id="PTHR43344">
    <property type="entry name" value="PHOSPHOSERINE PHOSPHATASE"/>
    <property type="match status" value="1"/>
</dbReference>
<dbReference type="SUPFAM" id="SSF56784">
    <property type="entry name" value="HAD-like"/>
    <property type="match status" value="1"/>
</dbReference>
<dbReference type="EC" id="3.1.3.3" evidence="3"/>
<protein>
    <recommendedName>
        <fullName evidence="3">phosphoserine phosphatase</fullName>
        <ecNumber evidence="3">3.1.3.3</ecNumber>
    </recommendedName>
</protein>
<comment type="catalytic activity">
    <reaction evidence="10">
        <text>O-phospho-D-serine + H2O = D-serine + phosphate</text>
        <dbReference type="Rhea" id="RHEA:24873"/>
        <dbReference type="ChEBI" id="CHEBI:15377"/>
        <dbReference type="ChEBI" id="CHEBI:35247"/>
        <dbReference type="ChEBI" id="CHEBI:43474"/>
        <dbReference type="ChEBI" id="CHEBI:58680"/>
        <dbReference type="EC" id="3.1.3.3"/>
    </reaction>
</comment>
<dbReference type="Pfam" id="PF12710">
    <property type="entry name" value="HAD"/>
    <property type="match status" value="1"/>
</dbReference>
<dbReference type="PANTHER" id="PTHR43344:SF2">
    <property type="entry name" value="PHOSPHOSERINE PHOSPHATASE"/>
    <property type="match status" value="1"/>
</dbReference>
<gene>
    <name evidence="11" type="ORF">A3G52_02510</name>
</gene>
<sequence>MAKASKKLAVFDIDGTIFRSSLFIELVEEMVRKEIFPREVRSRYEKQYRMWLERRGSYEDYLNAMIAAFMENLKGVPYDEFEKAGEAVAMANKNKVYRYTRDLIKTLKKRGYFLLAISQSPKGTLDAFCKRLGFNKIYGRFYELGPTDKFTGEVVDLHLISNKANIVKRAIQKEDLSLKDSYGIGDTDGDIPMLELVDNPICFNPNAKLYRYAKLNGWKVVVERKDVIYEI</sequence>
<organism evidence="11 12">
    <name type="scientific">Candidatus Taylorbacteria bacterium RIFCSPLOWO2_12_FULL_43_20</name>
    <dbReference type="NCBI Taxonomy" id="1802332"/>
    <lineage>
        <taxon>Bacteria</taxon>
        <taxon>Candidatus Tayloriibacteriota</taxon>
    </lineage>
</organism>